<evidence type="ECO:0000313" key="3">
    <source>
        <dbReference type="Proteomes" id="UP000677803"/>
    </source>
</evidence>
<dbReference type="OrthoDB" id="9948435at2759"/>
<protein>
    <submittedName>
        <fullName evidence="2">(Atlantic silverside) hypothetical protein</fullName>
    </submittedName>
</protein>
<reference evidence="2" key="1">
    <citation type="submission" date="2021-05" db="EMBL/GenBank/DDBJ databases">
        <authorList>
            <person name="Tigano A."/>
        </authorList>
    </citation>
    <scope>NUCLEOTIDE SEQUENCE</scope>
</reference>
<accession>A0A8S4AMC3</accession>
<dbReference type="Proteomes" id="UP000677803">
    <property type="component" value="Unassembled WGS sequence"/>
</dbReference>
<feature type="compositionally biased region" description="Gly residues" evidence="1">
    <location>
        <begin position="223"/>
        <end position="234"/>
    </location>
</feature>
<proteinExistence type="predicted"/>
<comment type="caution">
    <text evidence="2">The sequence shown here is derived from an EMBL/GenBank/DDBJ whole genome shotgun (WGS) entry which is preliminary data.</text>
</comment>
<evidence type="ECO:0000256" key="1">
    <source>
        <dbReference type="SAM" id="MobiDB-lite"/>
    </source>
</evidence>
<dbReference type="EMBL" id="CAJRST010005557">
    <property type="protein sequence ID" value="CAG5889764.1"/>
    <property type="molecule type" value="Genomic_DNA"/>
</dbReference>
<feature type="compositionally biased region" description="Basic and acidic residues" evidence="1">
    <location>
        <begin position="240"/>
        <end position="249"/>
    </location>
</feature>
<organism evidence="2 3">
    <name type="scientific">Menidia menidia</name>
    <name type="common">Atlantic silverside</name>
    <dbReference type="NCBI Taxonomy" id="238744"/>
    <lineage>
        <taxon>Eukaryota</taxon>
        <taxon>Metazoa</taxon>
        <taxon>Chordata</taxon>
        <taxon>Craniata</taxon>
        <taxon>Vertebrata</taxon>
        <taxon>Euteleostomi</taxon>
        <taxon>Actinopterygii</taxon>
        <taxon>Neopterygii</taxon>
        <taxon>Teleostei</taxon>
        <taxon>Neoteleostei</taxon>
        <taxon>Acanthomorphata</taxon>
        <taxon>Ovalentaria</taxon>
        <taxon>Atherinomorphae</taxon>
        <taxon>Atheriniformes</taxon>
        <taxon>Atherinopsidae</taxon>
        <taxon>Menidiinae</taxon>
        <taxon>Menidia</taxon>
    </lineage>
</organism>
<feature type="compositionally biased region" description="Low complexity" evidence="1">
    <location>
        <begin position="206"/>
        <end position="222"/>
    </location>
</feature>
<dbReference type="AlphaFoldDB" id="A0A8S4AMC3"/>
<evidence type="ECO:0000313" key="2">
    <source>
        <dbReference type="EMBL" id="CAG5889764.1"/>
    </source>
</evidence>
<sequence length="278" mass="30088">MDFPVEATLHLSCFPDPAAALGVLRSRGFELTELGGGRVRVKGHFLRLRDARPRLEELSGSASLAPPPLTPPPSMSDGVLLVDADVFSYAQRLRAPQLDAIQSQHGVRLKAEPGGESARVWLRGRGSGPALRQLQSLLGDLSQSLRTQDVALSELSPAGAALLGRIRRDGGAEGPVLVTQRGGGVRLVGPSRESYELKQRLLEAKSGQSARRGRSSSLPPGRRAGGGVADGGGAVRRRSLSQDREVQRDRRPKGGWKLLRQILKFSPKRLKMKRKRKE</sequence>
<name>A0A8S4AMC3_9TELE</name>
<feature type="region of interest" description="Disordered" evidence="1">
    <location>
        <begin position="202"/>
        <end position="258"/>
    </location>
</feature>
<gene>
    <name evidence="2" type="ORF">MMEN_LOCUS6212</name>
</gene>
<keyword evidence="3" id="KW-1185">Reference proteome</keyword>